<protein>
    <submittedName>
        <fullName evidence="2">Uncharacterized protein</fullName>
    </submittedName>
</protein>
<dbReference type="RefSeq" id="XP_045284483.1">
    <property type="nucleotide sequence ID" value="XM_045435177.1"/>
</dbReference>
<keyword evidence="1" id="KW-1133">Transmembrane helix</keyword>
<keyword evidence="1" id="KW-0472">Membrane</keyword>
<dbReference type="HOGENOM" id="CLU_1610270_0_0_1"/>
<dbReference type="InParanoid" id="C0NXD6"/>
<dbReference type="EMBL" id="GG663375">
    <property type="protein sequence ID" value="EEH04002.1"/>
    <property type="molecule type" value="Genomic_DNA"/>
</dbReference>
<organism evidence="2 3">
    <name type="scientific">Ajellomyces capsulatus (strain G186AR / H82 / ATCC MYA-2454 / RMSCC 2432)</name>
    <name type="common">Darling's disease fungus</name>
    <name type="synonym">Histoplasma capsulatum</name>
    <dbReference type="NCBI Taxonomy" id="447093"/>
    <lineage>
        <taxon>Eukaryota</taxon>
        <taxon>Fungi</taxon>
        <taxon>Dikarya</taxon>
        <taxon>Ascomycota</taxon>
        <taxon>Pezizomycotina</taxon>
        <taxon>Eurotiomycetes</taxon>
        <taxon>Eurotiomycetidae</taxon>
        <taxon>Onygenales</taxon>
        <taxon>Ajellomycetaceae</taxon>
        <taxon>Histoplasma</taxon>
    </lineage>
</organism>
<feature type="transmembrane region" description="Helical" evidence="1">
    <location>
        <begin position="108"/>
        <end position="127"/>
    </location>
</feature>
<keyword evidence="3" id="KW-1185">Reference proteome</keyword>
<gene>
    <name evidence="2" type="ORF">HCBG_08128</name>
</gene>
<keyword evidence="1" id="KW-0812">Transmembrane</keyword>
<reference evidence="2" key="1">
    <citation type="submission" date="2009-02" db="EMBL/GenBank/DDBJ databases">
        <title>The Genome Sequence of Ajellomyces capsulatus strain G186AR.</title>
        <authorList>
            <consortium name="The Broad Institute Genome Sequencing Platform"/>
            <person name="Champion M."/>
            <person name="Cuomo C."/>
            <person name="Ma L.-J."/>
            <person name="Henn M.R."/>
            <person name="Sil A."/>
            <person name="Goldman B."/>
            <person name="Young S.K."/>
            <person name="Kodira C.D."/>
            <person name="Zeng Q."/>
            <person name="Koehrsen M."/>
            <person name="Alvarado L."/>
            <person name="Berlin A."/>
            <person name="Borenstein D."/>
            <person name="Chen Z."/>
            <person name="Engels R."/>
            <person name="Freedman E."/>
            <person name="Gellesch M."/>
            <person name="Goldberg J."/>
            <person name="Griggs A."/>
            <person name="Gujja S."/>
            <person name="Heiman D."/>
            <person name="Hepburn T."/>
            <person name="Howarth C."/>
            <person name="Jen D."/>
            <person name="Larson L."/>
            <person name="Lewis B."/>
            <person name="Mehta T."/>
            <person name="Park D."/>
            <person name="Pearson M."/>
            <person name="Roberts A."/>
            <person name="Saif S."/>
            <person name="Shea T."/>
            <person name="Shenoy N."/>
            <person name="Sisk P."/>
            <person name="Stolte C."/>
            <person name="Sykes S."/>
            <person name="Walk T."/>
            <person name="White J."/>
            <person name="Yandava C."/>
            <person name="Klein B."/>
            <person name="McEwen J.G."/>
            <person name="Puccia R."/>
            <person name="Goldman G.H."/>
            <person name="Felipe M.S."/>
            <person name="Nino-Vega G."/>
            <person name="San-Blas G."/>
            <person name="Taylor J."/>
            <person name="Mendoza L."/>
            <person name="Galagan J."/>
            <person name="Nusbaum C."/>
            <person name="Birren B."/>
        </authorList>
    </citation>
    <scope>NUCLEOTIDE SEQUENCE</scope>
    <source>
        <strain evidence="2">G186AR</strain>
    </source>
</reference>
<evidence type="ECO:0000313" key="2">
    <source>
        <dbReference type="EMBL" id="EEH04002.1"/>
    </source>
</evidence>
<name>C0NXD6_AJECG</name>
<proteinExistence type="predicted"/>
<sequence>MARFDAELRKSAPNKHLGDGFDSRFGFDKRFPSRVSEFSVVTKPSMNAEDGPRLWTVLPALQVPVDRPTFSRRMNEFLFFELLRQLQQPSESRRKATVLRGVPQASRLLHAMFAMFALLSFLFPVGAEFPPLLEFSWRERWSRQSSSDLRARCKLGVGPEIKAIS</sequence>
<dbReference type="GeneID" id="69041144"/>
<dbReference type="AlphaFoldDB" id="C0NXD6"/>
<evidence type="ECO:0000256" key="1">
    <source>
        <dbReference type="SAM" id="Phobius"/>
    </source>
</evidence>
<dbReference type="Proteomes" id="UP000001631">
    <property type="component" value="Unassembled WGS sequence"/>
</dbReference>
<evidence type="ECO:0000313" key="3">
    <source>
        <dbReference type="Proteomes" id="UP000001631"/>
    </source>
</evidence>
<accession>C0NXD6</accession>